<comment type="caution">
    <text evidence="1">The sequence shown here is derived from an EMBL/GenBank/DDBJ whole genome shotgun (WGS) entry which is preliminary data.</text>
</comment>
<gene>
    <name evidence="1" type="ORF">EZS28_006549</name>
</gene>
<name>A0A5J4WTP3_9EUKA</name>
<accession>A0A5J4WTP3</accession>
<organism evidence="1 2">
    <name type="scientific">Streblomastix strix</name>
    <dbReference type="NCBI Taxonomy" id="222440"/>
    <lineage>
        <taxon>Eukaryota</taxon>
        <taxon>Metamonada</taxon>
        <taxon>Preaxostyla</taxon>
        <taxon>Oxymonadida</taxon>
        <taxon>Streblomastigidae</taxon>
        <taxon>Streblomastix</taxon>
    </lineage>
</organism>
<dbReference type="AlphaFoldDB" id="A0A5J4WTP3"/>
<reference evidence="1 2" key="1">
    <citation type="submission" date="2019-03" db="EMBL/GenBank/DDBJ databases">
        <title>Single cell metagenomics reveals metabolic interactions within the superorganism composed of flagellate Streblomastix strix and complex community of Bacteroidetes bacteria on its surface.</title>
        <authorList>
            <person name="Treitli S.C."/>
            <person name="Kolisko M."/>
            <person name="Husnik F."/>
            <person name="Keeling P."/>
            <person name="Hampl V."/>
        </authorList>
    </citation>
    <scope>NUCLEOTIDE SEQUENCE [LARGE SCALE GENOMIC DNA]</scope>
    <source>
        <strain evidence="1">ST1C</strain>
    </source>
</reference>
<proteinExistence type="predicted"/>
<sequence>MVTIIRKNGVVLFEENYELEVQDNQPVFEDDGTYYSSVGDYYNDIDQIIIVYEEGGVNYNIGFKSLDYYYAGMYSDAFKFKEDAYGEFVLVYCLFFAFVQQNDLTAGVYGIREGNIGDGLIEDCDLDQDGEQEGDYYCCSREGGGTL</sequence>
<evidence type="ECO:0000313" key="2">
    <source>
        <dbReference type="Proteomes" id="UP000324800"/>
    </source>
</evidence>
<dbReference type="Proteomes" id="UP000324800">
    <property type="component" value="Unassembled WGS sequence"/>
</dbReference>
<protein>
    <submittedName>
        <fullName evidence="1">Uncharacterized protein</fullName>
    </submittedName>
</protein>
<dbReference type="EMBL" id="SNRW01001072">
    <property type="protein sequence ID" value="KAA6397926.1"/>
    <property type="molecule type" value="Genomic_DNA"/>
</dbReference>
<evidence type="ECO:0000313" key="1">
    <source>
        <dbReference type="EMBL" id="KAA6397926.1"/>
    </source>
</evidence>